<organism evidence="1 2">
    <name type="scientific">Prorocentrum cordatum</name>
    <dbReference type="NCBI Taxonomy" id="2364126"/>
    <lineage>
        <taxon>Eukaryota</taxon>
        <taxon>Sar</taxon>
        <taxon>Alveolata</taxon>
        <taxon>Dinophyceae</taxon>
        <taxon>Prorocentrales</taxon>
        <taxon>Prorocentraceae</taxon>
        <taxon>Prorocentrum</taxon>
    </lineage>
</organism>
<dbReference type="Proteomes" id="UP001189429">
    <property type="component" value="Unassembled WGS sequence"/>
</dbReference>
<gene>
    <name evidence="1" type="ORF">PCOR1329_LOCUS45553</name>
</gene>
<name>A0ABN9U7F6_9DINO</name>
<evidence type="ECO:0000313" key="2">
    <source>
        <dbReference type="Proteomes" id="UP001189429"/>
    </source>
</evidence>
<sequence>MESVPEALDLVVLAEASEKYGRTVTSPRFTAEGFSAVPFNETSESKCGVGPSHWYELPLACEKVKRDTGLCIKGRLFTSCMPRNVDEDWPETSPDGSYPAWLTDANETDPNVNRQLFKIHVAENGICNILALVEDREPPAGRSTRFGGLRITLLSGLLCCVAQRTISIVHVQDRSNEQWSS</sequence>
<evidence type="ECO:0000313" key="1">
    <source>
        <dbReference type="EMBL" id="CAK0854443.1"/>
    </source>
</evidence>
<dbReference type="EMBL" id="CAUYUJ010015480">
    <property type="protein sequence ID" value="CAK0854443.1"/>
    <property type="molecule type" value="Genomic_DNA"/>
</dbReference>
<accession>A0ABN9U7F6</accession>
<comment type="caution">
    <text evidence="1">The sequence shown here is derived from an EMBL/GenBank/DDBJ whole genome shotgun (WGS) entry which is preliminary data.</text>
</comment>
<keyword evidence="2" id="KW-1185">Reference proteome</keyword>
<reference evidence="1" key="1">
    <citation type="submission" date="2023-10" db="EMBL/GenBank/DDBJ databases">
        <authorList>
            <person name="Chen Y."/>
            <person name="Shah S."/>
            <person name="Dougan E. K."/>
            <person name="Thang M."/>
            <person name="Chan C."/>
        </authorList>
    </citation>
    <scope>NUCLEOTIDE SEQUENCE [LARGE SCALE GENOMIC DNA]</scope>
</reference>
<proteinExistence type="predicted"/>
<protein>
    <submittedName>
        <fullName evidence="1">Uncharacterized protein</fullName>
    </submittedName>
</protein>